<dbReference type="InterPro" id="IPR004747">
    <property type="entry name" value="CynX-like"/>
</dbReference>
<dbReference type="NCBIfam" id="TIGR00896">
    <property type="entry name" value="CynX"/>
    <property type="match status" value="1"/>
</dbReference>
<keyword evidence="5 6" id="KW-0472">Membrane</keyword>
<evidence type="ECO:0000259" key="7">
    <source>
        <dbReference type="PROSITE" id="PS50850"/>
    </source>
</evidence>
<sequence>MNQPSSVKKAILIAGIVFVAFNLRPSITSVGPVIHSIRADLNISNGTAGFLTTLPLIAFALLSLVAPLLSRKWGNERTIFIGLFTLVCGILIRSAGTVFTVFFGTVWIGVGIAIGNVLLPGIVKEKFPDQAGWMTSIYTTSMNTFAAIGSAVSIPLADALNGGWKSSLSFWAWMAVAALCIWIPQVRSRDQIRPAKAEPVRTGGTLMWRSSLAWYVTIFMGLQSFLFYCTITWLPAIMQSRGFSEETAGWMVSVMQLISLPATFATPVLANRLSQQKGIAFAIGLIHLSGIIGLFTSEPVLLYISIALIGMAQGASVSLALTLITLRTADAKEAANLSGMSQSVGYLLAAFGPILLGYLFDATRSWVPSLVLLLATTVCLILSGLGAGRRGHVA</sequence>
<reference evidence="8 9" key="1">
    <citation type="submission" date="2020-12" db="EMBL/GenBank/DDBJ databases">
        <title>WGS of Thermoactinomyces spp.</title>
        <authorList>
            <person name="Cheng K."/>
        </authorList>
    </citation>
    <scope>NUCLEOTIDE SEQUENCE [LARGE SCALE GENOMIC DNA]</scope>
    <source>
        <strain evidence="9">CICC 10671\DSM 43846</strain>
    </source>
</reference>
<proteinExistence type="predicted"/>
<dbReference type="InterPro" id="IPR036259">
    <property type="entry name" value="MFS_trans_sf"/>
</dbReference>
<keyword evidence="2" id="KW-0813">Transport</keyword>
<evidence type="ECO:0000256" key="5">
    <source>
        <dbReference type="ARBA" id="ARBA00023136"/>
    </source>
</evidence>
<dbReference type="RefSeq" id="WP_049720067.1">
    <property type="nucleotide sequence ID" value="NZ_JACEIR010000005.1"/>
</dbReference>
<gene>
    <name evidence="8" type="ORF">I8U20_08805</name>
</gene>
<dbReference type="InterPro" id="IPR052524">
    <property type="entry name" value="MFS_Cyanate_Porter"/>
</dbReference>
<dbReference type="CDD" id="cd17339">
    <property type="entry name" value="MFS_NIMT_CynX_like"/>
    <property type="match status" value="1"/>
</dbReference>
<dbReference type="GO" id="GO:0022857">
    <property type="term" value="F:transmembrane transporter activity"/>
    <property type="evidence" value="ECO:0007669"/>
    <property type="project" value="InterPro"/>
</dbReference>
<keyword evidence="9" id="KW-1185">Reference proteome</keyword>
<keyword evidence="3 6" id="KW-0812">Transmembrane</keyword>
<dbReference type="InterPro" id="IPR020846">
    <property type="entry name" value="MFS_dom"/>
</dbReference>
<feature type="transmembrane region" description="Helical" evidence="6">
    <location>
        <begin position="78"/>
        <end position="95"/>
    </location>
</feature>
<comment type="caution">
    <text evidence="8">The sequence shown here is derived from an EMBL/GenBank/DDBJ whole genome shotgun (WGS) entry which is preliminary data.</text>
</comment>
<evidence type="ECO:0000256" key="1">
    <source>
        <dbReference type="ARBA" id="ARBA00004651"/>
    </source>
</evidence>
<feature type="transmembrane region" description="Helical" evidence="6">
    <location>
        <begin position="168"/>
        <end position="186"/>
    </location>
</feature>
<feature type="transmembrane region" description="Helical" evidence="6">
    <location>
        <begin position="278"/>
        <end position="295"/>
    </location>
</feature>
<dbReference type="AlphaFoldDB" id="A0A8I1A5Z3"/>
<dbReference type="PROSITE" id="PS50850">
    <property type="entry name" value="MFS"/>
    <property type="match status" value="1"/>
</dbReference>
<feature type="transmembrane region" description="Helical" evidence="6">
    <location>
        <begin position="212"/>
        <end position="236"/>
    </location>
</feature>
<dbReference type="PANTHER" id="PTHR23523">
    <property type="match status" value="1"/>
</dbReference>
<dbReference type="Proteomes" id="UP000633619">
    <property type="component" value="Unassembled WGS sequence"/>
</dbReference>
<feature type="transmembrane region" description="Helical" evidence="6">
    <location>
        <begin position="49"/>
        <end position="69"/>
    </location>
</feature>
<feature type="transmembrane region" description="Helical" evidence="6">
    <location>
        <begin position="248"/>
        <end position="266"/>
    </location>
</feature>
<dbReference type="SUPFAM" id="SSF103473">
    <property type="entry name" value="MFS general substrate transporter"/>
    <property type="match status" value="1"/>
</dbReference>
<evidence type="ECO:0000256" key="3">
    <source>
        <dbReference type="ARBA" id="ARBA00022692"/>
    </source>
</evidence>
<feature type="domain" description="Major facilitator superfamily (MFS) profile" evidence="7">
    <location>
        <begin position="10"/>
        <end position="394"/>
    </location>
</feature>
<feature type="transmembrane region" description="Helical" evidence="6">
    <location>
        <begin position="366"/>
        <end position="388"/>
    </location>
</feature>
<keyword evidence="4 6" id="KW-1133">Transmembrane helix</keyword>
<name>A0A8I1A5Z3_THEIN</name>
<feature type="transmembrane region" description="Helical" evidence="6">
    <location>
        <begin position="135"/>
        <end position="156"/>
    </location>
</feature>
<feature type="transmembrane region" description="Helical" evidence="6">
    <location>
        <begin position="101"/>
        <end position="123"/>
    </location>
</feature>
<dbReference type="GO" id="GO:0005886">
    <property type="term" value="C:plasma membrane"/>
    <property type="evidence" value="ECO:0007669"/>
    <property type="project" value="UniProtKB-SubCell"/>
</dbReference>
<evidence type="ECO:0000256" key="6">
    <source>
        <dbReference type="SAM" id="Phobius"/>
    </source>
</evidence>
<evidence type="ECO:0000313" key="9">
    <source>
        <dbReference type="Proteomes" id="UP000633619"/>
    </source>
</evidence>
<dbReference type="Gene3D" id="1.20.1250.20">
    <property type="entry name" value="MFS general substrate transporter like domains"/>
    <property type="match status" value="1"/>
</dbReference>
<protein>
    <submittedName>
        <fullName evidence="8">MFS transporter</fullName>
    </submittedName>
</protein>
<accession>A0A8I1A5Z3</accession>
<dbReference type="PANTHER" id="PTHR23523:SF2">
    <property type="entry name" value="2-NITROIMIDAZOLE TRANSPORTER"/>
    <property type="match status" value="1"/>
</dbReference>
<comment type="subcellular location">
    <subcellularLocation>
        <location evidence="1">Cell membrane</location>
        <topology evidence="1">Multi-pass membrane protein</topology>
    </subcellularLocation>
</comment>
<organism evidence="8 9">
    <name type="scientific">Thermoactinomyces intermedius</name>
    <dbReference type="NCBI Taxonomy" id="2024"/>
    <lineage>
        <taxon>Bacteria</taxon>
        <taxon>Bacillati</taxon>
        <taxon>Bacillota</taxon>
        <taxon>Bacilli</taxon>
        <taxon>Bacillales</taxon>
        <taxon>Thermoactinomycetaceae</taxon>
        <taxon>Thermoactinomyces</taxon>
    </lineage>
</organism>
<evidence type="ECO:0000256" key="2">
    <source>
        <dbReference type="ARBA" id="ARBA00022448"/>
    </source>
</evidence>
<dbReference type="EMBL" id="JAECVW010000004">
    <property type="protein sequence ID" value="MBH8595429.1"/>
    <property type="molecule type" value="Genomic_DNA"/>
</dbReference>
<evidence type="ECO:0000313" key="8">
    <source>
        <dbReference type="EMBL" id="MBH8595429.1"/>
    </source>
</evidence>
<evidence type="ECO:0000256" key="4">
    <source>
        <dbReference type="ARBA" id="ARBA00022989"/>
    </source>
</evidence>
<dbReference type="InterPro" id="IPR011701">
    <property type="entry name" value="MFS"/>
</dbReference>
<feature type="transmembrane region" description="Helical" evidence="6">
    <location>
        <begin position="344"/>
        <end position="360"/>
    </location>
</feature>
<dbReference type="Pfam" id="PF07690">
    <property type="entry name" value="MFS_1"/>
    <property type="match status" value="1"/>
</dbReference>
<feature type="transmembrane region" description="Helical" evidence="6">
    <location>
        <begin position="301"/>
        <end position="324"/>
    </location>
</feature>